<evidence type="ECO:0000313" key="2">
    <source>
        <dbReference type="EMBL" id="KZN04692.1"/>
    </source>
</evidence>
<gene>
    <name evidence="2" type="ORF">DCAR_005529</name>
</gene>
<reference evidence="2" key="1">
    <citation type="journal article" date="2016" name="Nat. Genet.">
        <title>A high-quality carrot genome assembly provides new insights into carotenoid accumulation and asterid genome evolution.</title>
        <authorList>
            <person name="Iorizzo M."/>
            <person name="Ellison S."/>
            <person name="Senalik D."/>
            <person name="Zeng P."/>
            <person name="Satapoomin P."/>
            <person name="Huang J."/>
            <person name="Bowman M."/>
            <person name="Iovene M."/>
            <person name="Sanseverino W."/>
            <person name="Cavagnaro P."/>
            <person name="Yildiz M."/>
            <person name="Macko-Podgorni A."/>
            <person name="Moranska E."/>
            <person name="Grzebelus E."/>
            <person name="Grzebelus D."/>
            <person name="Ashrafi H."/>
            <person name="Zheng Z."/>
            <person name="Cheng S."/>
            <person name="Spooner D."/>
            <person name="Van Deynze A."/>
            <person name="Simon P."/>
        </authorList>
    </citation>
    <scope>NUCLEOTIDE SEQUENCE [LARGE SCALE GENOMIC DNA]</scope>
    <source>
        <tissue evidence="2">Leaf</tissue>
    </source>
</reference>
<dbReference type="AlphaFoldDB" id="A0A166D426"/>
<evidence type="ECO:0000256" key="1">
    <source>
        <dbReference type="SAM" id="MobiDB-lite"/>
    </source>
</evidence>
<name>A0A166D426_DAUCS</name>
<sequence length="206" mass="23191">MNIYRGKPQGRSGQIPAFGNWDQVKELPITQYFENARQAGLKPSHSREFGDHYVAAPSRNHPPHLPYTKPNSATQPSAYVQKGNPTIKTYSHFLAHEKKSEKNSYKGRQKRPNQLQTQNISSAVVSVSHRRIPPITKPVDEDLYQVPSEALQNSKRVSLSSLLNFKYCALYMLCKSVIWNMNNGTALLVSQMVGQWGLRLAAGLTK</sequence>
<evidence type="ECO:0008006" key="3">
    <source>
        <dbReference type="Google" id="ProtNLM"/>
    </source>
</evidence>
<dbReference type="Gramene" id="KZN04692">
    <property type="protein sequence ID" value="KZN04692"/>
    <property type="gene ID" value="DCAR_005529"/>
</dbReference>
<dbReference type="PANTHER" id="PTHR33699">
    <property type="entry name" value="EXPRESSED PROTEIN"/>
    <property type="match status" value="1"/>
</dbReference>
<accession>A0A166D426</accession>
<comment type="caution">
    <text evidence="2">The sequence shown here is derived from an EMBL/GenBank/DDBJ whole genome shotgun (WGS) entry which is preliminary data.</text>
</comment>
<protein>
    <recommendedName>
        <fullName evidence="3">RIN4 pathogenic type III effector avirulence factor Avr cleavage site domain-containing protein</fullName>
    </recommendedName>
</protein>
<dbReference type="EMBL" id="LNRQ01000002">
    <property type="protein sequence ID" value="KZN04692.1"/>
    <property type="molecule type" value="Genomic_DNA"/>
</dbReference>
<proteinExistence type="predicted"/>
<dbReference type="STRING" id="79200.A0A166D426"/>
<organism evidence="2">
    <name type="scientific">Daucus carota subsp. sativus</name>
    <name type="common">Carrot</name>
    <dbReference type="NCBI Taxonomy" id="79200"/>
    <lineage>
        <taxon>Eukaryota</taxon>
        <taxon>Viridiplantae</taxon>
        <taxon>Streptophyta</taxon>
        <taxon>Embryophyta</taxon>
        <taxon>Tracheophyta</taxon>
        <taxon>Spermatophyta</taxon>
        <taxon>Magnoliopsida</taxon>
        <taxon>eudicotyledons</taxon>
        <taxon>Gunneridae</taxon>
        <taxon>Pentapetalae</taxon>
        <taxon>asterids</taxon>
        <taxon>campanulids</taxon>
        <taxon>Apiales</taxon>
        <taxon>Apiaceae</taxon>
        <taxon>Apioideae</taxon>
        <taxon>Scandiceae</taxon>
        <taxon>Daucinae</taxon>
        <taxon>Daucus</taxon>
        <taxon>Daucus sect. Daucus</taxon>
    </lineage>
</organism>
<feature type="region of interest" description="Disordered" evidence="1">
    <location>
        <begin position="58"/>
        <end position="80"/>
    </location>
</feature>
<feature type="compositionally biased region" description="Polar residues" evidence="1">
    <location>
        <begin position="69"/>
        <end position="80"/>
    </location>
</feature>
<dbReference type="PANTHER" id="PTHR33699:SF3">
    <property type="entry name" value="OS06G0347300 PROTEIN"/>
    <property type="match status" value="1"/>
</dbReference>